<keyword evidence="3" id="KW-1185">Reference proteome</keyword>
<sequence length="409" mass="45299">MSIWPHEPMADRSWDLGRRVLHQVLDVYTCLYAVGGRMHAKMNGFDVSYVRDEYALRVFRYRPTLLPKGVMGVVSWCAAQSLLVILPDSNSLLEVSLIVSLERASTLDRLNISKLFDPFIRPDTADALNDVQSWSGKSPHGQSLMKIVVEPKENSSATDKENDADMATTKPKSKNGAKTKVRNTRDILPANVALNEKIGELRERWQCLVPGGPCGSARCFVSPTDSEHFPLSHEHTESWGAAWLKGTQFADIDTPPNNELFDKVAAAARGAKSPLLQCRLDLKEQAAARNIPTAPQVHFNFPPEFANILRPAAAPAAPTPDAFVPLPNTANMLIPHPRVPGADLSIDFCTLYDLDTDICDQFKEHKFKHTNAFKFVEVDELKEMGFLRGEIAELKVAIGVAQHTVNVLP</sequence>
<gene>
    <name evidence="2" type="ORF">DFH08DRAFT_1049882</name>
</gene>
<protein>
    <submittedName>
        <fullName evidence="2">Uncharacterized protein</fullName>
    </submittedName>
</protein>
<dbReference type="AlphaFoldDB" id="A0AAD7EBN9"/>
<organism evidence="2 3">
    <name type="scientific">Mycena albidolilacea</name>
    <dbReference type="NCBI Taxonomy" id="1033008"/>
    <lineage>
        <taxon>Eukaryota</taxon>
        <taxon>Fungi</taxon>
        <taxon>Dikarya</taxon>
        <taxon>Basidiomycota</taxon>
        <taxon>Agaricomycotina</taxon>
        <taxon>Agaricomycetes</taxon>
        <taxon>Agaricomycetidae</taxon>
        <taxon>Agaricales</taxon>
        <taxon>Marasmiineae</taxon>
        <taxon>Mycenaceae</taxon>
        <taxon>Mycena</taxon>
    </lineage>
</organism>
<evidence type="ECO:0000256" key="1">
    <source>
        <dbReference type="SAM" id="MobiDB-lite"/>
    </source>
</evidence>
<dbReference type="Proteomes" id="UP001218218">
    <property type="component" value="Unassembled WGS sequence"/>
</dbReference>
<comment type="caution">
    <text evidence="2">The sequence shown here is derived from an EMBL/GenBank/DDBJ whole genome shotgun (WGS) entry which is preliminary data.</text>
</comment>
<dbReference type="EMBL" id="JARIHO010000081">
    <property type="protein sequence ID" value="KAJ7309498.1"/>
    <property type="molecule type" value="Genomic_DNA"/>
</dbReference>
<feature type="compositionally biased region" description="Basic and acidic residues" evidence="1">
    <location>
        <begin position="152"/>
        <end position="163"/>
    </location>
</feature>
<proteinExistence type="predicted"/>
<name>A0AAD7EBN9_9AGAR</name>
<feature type="region of interest" description="Disordered" evidence="1">
    <location>
        <begin position="152"/>
        <end position="179"/>
    </location>
</feature>
<accession>A0AAD7EBN9</accession>
<evidence type="ECO:0000313" key="3">
    <source>
        <dbReference type="Proteomes" id="UP001218218"/>
    </source>
</evidence>
<evidence type="ECO:0000313" key="2">
    <source>
        <dbReference type="EMBL" id="KAJ7309498.1"/>
    </source>
</evidence>
<reference evidence="2" key="1">
    <citation type="submission" date="2023-03" db="EMBL/GenBank/DDBJ databases">
        <title>Massive genome expansion in bonnet fungi (Mycena s.s.) driven by repeated elements and novel gene families across ecological guilds.</title>
        <authorList>
            <consortium name="Lawrence Berkeley National Laboratory"/>
            <person name="Harder C.B."/>
            <person name="Miyauchi S."/>
            <person name="Viragh M."/>
            <person name="Kuo A."/>
            <person name="Thoen E."/>
            <person name="Andreopoulos B."/>
            <person name="Lu D."/>
            <person name="Skrede I."/>
            <person name="Drula E."/>
            <person name="Henrissat B."/>
            <person name="Morin E."/>
            <person name="Kohler A."/>
            <person name="Barry K."/>
            <person name="LaButti K."/>
            <person name="Morin E."/>
            <person name="Salamov A."/>
            <person name="Lipzen A."/>
            <person name="Mereny Z."/>
            <person name="Hegedus B."/>
            <person name="Baldrian P."/>
            <person name="Stursova M."/>
            <person name="Weitz H."/>
            <person name="Taylor A."/>
            <person name="Grigoriev I.V."/>
            <person name="Nagy L.G."/>
            <person name="Martin F."/>
            <person name="Kauserud H."/>
        </authorList>
    </citation>
    <scope>NUCLEOTIDE SEQUENCE</scope>
    <source>
        <strain evidence="2">CBHHK002</strain>
    </source>
</reference>